<keyword evidence="1" id="KW-1133">Transmembrane helix</keyword>
<name>A0A6P2GC09_9BURK</name>
<dbReference type="Proteomes" id="UP000494201">
    <property type="component" value="Unassembled WGS sequence"/>
</dbReference>
<keyword evidence="1" id="KW-0812">Transmembrane</keyword>
<organism evidence="3 4">
    <name type="scientific">Burkholderia anthina</name>
    <dbReference type="NCBI Taxonomy" id="179879"/>
    <lineage>
        <taxon>Bacteria</taxon>
        <taxon>Pseudomonadati</taxon>
        <taxon>Pseudomonadota</taxon>
        <taxon>Betaproteobacteria</taxon>
        <taxon>Burkholderiales</taxon>
        <taxon>Burkholderiaceae</taxon>
        <taxon>Burkholderia</taxon>
        <taxon>Burkholderia cepacia complex</taxon>
    </lineage>
</organism>
<dbReference type="AlphaFoldDB" id="A0A6P2GC09"/>
<dbReference type="EMBL" id="JAFCIQ010000018">
    <property type="protein sequence ID" value="MBM2769367.1"/>
    <property type="molecule type" value="Genomic_DNA"/>
</dbReference>
<dbReference type="Proteomes" id="UP000755577">
    <property type="component" value="Unassembled WGS sequence"/>
</dbReference>
<gene>
    <name evidence="3" type="ORF">BAN20980_03787</name>
    <name evidence="2" type="ORF">JQK92_23395</name>
</gene>
<keyword evidence="5" id="KW-1185">Reference proteome</keyword>
<evidence type="ECO:0000313" key="4">
    <source>
        <dbReference type="Proteomes" id="UP000494201"/>
    </source>
</evidence>
<feature type="transmembrane region" description="Helical" evidence="1">
    <location>
        <begin position="29"/>
        <end position="54"/>
    </location>
</feature>
<dbReference type="RefSeq" id="WP_096507045.1">
    <property type="nucleotide sequence ID" value="NZ_CABVLY010000014.1"/>
</dbReference>
<keyword evidence="1" id="KW-0472">Membrane</keyword>
<evidence type="ECO:0000313" key="2">
    <source>
        <dbReference type="EMBL" id="MBM2769367.1"/>
    </source>
</evidence>
<proteinExistence type="predicted"/>
<sequence>MSKRQTRDAWHEIERAVRRSGRWRRYRHYAVLYLFWAGAILCAVWETIVCRMAVQALDTTWPFMLEAGLWAATLCWVGPDALRHWRQQMAMRLYHEDIADGICPDRGMQITAENGWRWYKQQGSPLWISSKRARPKVRVVDALYRLYGDLPRRQSR</sequence>
<evidence type="ECO:0000313" key="5">
    <source>
        <dbReference type="Proteomes" id="UP000755577"/>
    </source>
</evidence>
<accession>A0A6P2GC09</accession>
<reference evidence="3 4" key="1">
    <citation type="submission" date="2019-09" db="EMBL/GenBank/DDBJ databases">
        <authorList>
            <person name="Depoorter E."/>
        </authorList>
    </citation>
    <scope>NUCLEOTIDE SEQUENCE [LARGE SCALE GENOMIC DNA]</scope>
    <source>
        <strain evidence="3">LMG 20980</strain>
    </source>
</reference>
<dbReference type="EMBL" id="CABVLY010000014">
    <property type="protein sequence ID" value="VVU51067.1"/>
    <property type="molecule type" value="Genomic_DNA"/>
</dbReference>
<protein>
    <submittedName>
        <fullName evidence="3">Uncharacterized protein</fullName>
    </submittedName>
</protein>
<evidence type="ECO:0000313" key="3">
    <source>
        <dbReference type="EMBL" id="VVU51067.1"/>
    </source>
</evidence>
<dbReference type="GeneID" id="56501835"/>
<reference evidence="2 5" key="2">
    <citation type="submission" date="2021-02" db="EMBL/GenBank/DDBJ databases">
        <title>Draft genome of the type strains Burkholderia anthina DSM16086.</title>
        <authorList>
            <person name="Hertel R."/>
            <person name="Meissner J."/>
            <person name="Poehlein A."/>
            <person name="Daniel R."/>
            <person name="Commichau F.M."/>
        </authorList>
    </citation>
    <scope>NUCLEOTIDE SEQUENCE [LARGE SCALE GENOMIC DNA]</scope>
    <source>
        <strain evidence="2 5">DSM 16086</strain>
    </source>
</reference>
<feature type="transmembrane region" description="Helical" evidence="1">
    <location>
        <begin position="60"/>
        <end position="82"/>
    </location>
</feature>
<evidence type="ECO:0000256" key="1">
    <source>
        <dbReference type="SAM" id="Phobius"/>
    </source>
</evidence>